<feature type="binding site" evidence="3">
    <location>
        <position position="407"/>
    </location>
    <ligand>
        <name>Zn(2+)</name>
        <dbReference type="ChEBI" id="CHEBI:29105"/>
        <label>2</label>
    </ligand>
</feature>
<sequence length="435" mass="46246">MTNDGVGSSAAGAVAPTFHEMWEELAALGRDPRTGGYHRLSWTPAERACVVWFQEQAARRGLVLDGDGNGNLVAWWWPDSASPERGRLDGGVVTGSHLDSVRGGGAYDGPLGVVSALAAIDVLRASGVRPRRPLGVAVFVEEEGARFGVPCLGSRLMTGALTPDEAARLRDATGTSLVDAMRQAGHHAELGPSLALLRDPVAFVELHVEQGRQLADLGAPVGVATSIWPHGRWRFEFTGEANHAGTTAMEDRHDPMVTYAMTALAANKRARLLEGRARATFGRVEVEPNAVNAVPSRVRAWLDARAADERILETLVGDIRRQAGERATRDGTRLVVERESWTPAVEFDPTLRDRLRLVARVAVAGTGFEAGEVPLLATQAGHDAGILASAGVPTAMLFVRNPTGVSHAPAEYVDPVDRVAGVGALAAVLADLLRH</sequence>
<dbReference type="SUPFAM" id="SSF53187">
    <property type="entry name" value="Zn-dependent exopeptidases"/>
    <property type="match status" value="1"/>
</dbReference>
<feature type="binding site" evidence="4">
    <location>
        <position position="292"/>
    </location>
    <ligand>
        <name>allantoate</name>
        <dbReference type="ChEBI" id="CHEBI:17536"/>
    </ligand>
</feature>
<dbReference type="CDD" id="cd03884">
    <property type="entry name" value="M20_bAS"/>
    <property type="match status" value="1"/>
</dbReference>
<evidence type="ECO:0000256" key="4">
    <source>
        <dbReference type="PIRSR" id="PIRSR001235-2"/>
    </source>
</evidence>
<feature type="binding site" evidence="4">
    <location>
        <position position="232"/>
    </location>
    <ligand>
        <name>allantoate</name>
        <dbReference type="ChEBI" id="CHEBI:17536"/>
    </ligand>
</feature>
<dbReference type="PANTHER" id="PTHR32494">
    <property type="entry name" value="ALLANTOATE DEIMINASE-RELATED"/>
    <property type="match status" value="1"/>
</dbReference>
<feature type="binding site" evidence="3">
    <location>
        <position position="143"/>
    </location>
    <ligand>
        <name>Zn(2+)</name>
        <dbReference type="ChEBI" id="CHEBI:29105"/>
        <label>2</label>
    </ligand>
</feature>
<accession>A0A3D9VC64</accession>
<evidence type="ECO:0000256" key="3">
    <source>
        <dbReference type="PIRSR" id="PIRSR001235-1"/>
    </source>
</evidence>
<dbReference type="NCBIfam" id="NF006770">
    <property type="entry name" value="PRK09290.1-4"/>
    <property type="match status" value="1"/>
</dbReference>
<feature type="binding site" evidence="3">
    <location>
        <position position="97"/>
    </location>
    <ligand>
        <name>Zn(2+)</name>
        <dbReference type="ChEBI" id="CHEBI:29105"/>
        <label>1</label>
    </ligand>
</feature>
<dbReference type="RefSeq" id="WP_342768118.1">
    <property type="nucleotide sequence ID" value="NZ_QTUC01000001.1"/>
</dbReference>
<evidence type="ECO:0000256" key="1">
    <source>
        <dbReference type="ARBA" id="ARBA00006153"/>
    </source>
</evidence>
<evidence type="ECO:0000256" key="2">
    <source>
        <dbReference type="ARBA" id="ARBA00022801"/>
    </source>
</evidence>
<gene>
    <name evidence="5" type="ORF">DFJ64_2072</name>
</gene>
<dbReference type="InterPro" id="IPR002933">
    <property type="entry name" value="Peptidase_M20"/>
</dbReference>
<dbReference type="EMBL" id="QTUC01000001">
    <property type="protein sequence ID" value="REF36655.1"/>
    <property type="molecule type" value="Genomic_DNA"/>
</dbReference>
<dbReference type="SUPFAM" id="SSF55031">
    <property type="entry name" value="Bacterial exopeptidase dimerisation domain"/>
    <property type="match status" value="1"/>
</dbReference>
<dbReference type="PIRSF" id="PIRSF001235">
    <property type="entry name" value="Amidase_carbamoylase"/>
    <property type="match status" value="1"/>
</dbReference>
<dbReference type="Gene3D" id="3.40.630.10">
    <property type="entry name" value="Zn peptidases"/>
    <property type="match status" value="1"/>
</dbReference>
<evidence type="ECO:0000313" key="6">
    <source>
        <dbReference type="Proteomes" id="UP000256485"/>
    </source>
</evidence>
<keyword evidence="3" id="KW-0479">Metal-binding</keyword>
<feature type="binding site" evidence="3">
    <location>
        <position position="108"/>
    </location>
    <ligand>
        <name>Zn(2+)</name>
        <dbReference type="ChEBI" id="CHEBI:29105"/>
        <label>1</label>
    </ligand>
</feature>
<keyword evidence="3" id="KW-0862">Zinc</keyword>
<organism evidence="5 6">
    <name type="scientific">Thermasporomyces composti</name>
    <dbReference type="NCBI Taxonomy" id="696763"/>
    <lineage>
        <taxon>Bacteria</taxon>
        <taxon>Bacillati</taxon>
        <taxon>Actinomycetota</taxon>
        <taxon>Actinomycetes</taxon>
        <taxon>Propionibacteriales</taxon>
        <taxon>Nocardioidaceae</taxon>
        <taxon>Thermasporomyces</taxon>
    </lineage>
</organism>
<dbReference type="InterPro" id="IPR010158">
    <property type="entry name" value="Amidase_Cbmase"/>
</dbReference>
<comment type="similarity">
    <text evidence="1">Belongs to the peptidase M20 family.</text>
</comment>
<evidence type="ECO:0000313" key="5">
    <source>
        <dbReference type="EMBL" id="REF36655.1"/>
    </source>
</evidence>
<dbReference type="Pfam" id="PF01546">
    <property type="entry name" value="Peptidase_M20"/>
    <property type="match status" value="1"/>
</dbReference>
<dbReference type="NCBIfam" id="TIGR01879">
    <property type="entry name" value="hydantase"/>
    <property type="match status" value="1"/>
</dbReference>
<dbReference type="Proteomes" id="UP000256485">
    <property type="component" value="Unassembled WGS sequence"/>
</dbReference>
<dbReference type="InterPro" id="IPR036264">
    <property type="entry name" value="Bact_exopeptidase_dim_dom"/>
</dbReference>
<feature type="binding site" evidence="3">
    <location>
        <position position="108"/>
    </location>
    <ligand>
        <name>Zn(2+)</name>
        <dbReference type="ChEBI" id="CHEBI:29105"/>
        <label>2</label>
    </ligand>
</feature>
<keyword evidence="6" id="KW-1185">Reference proteome</keyword>
<comment type="cofactor">
    <cofactor evidence="3">
        <name>Zn(2+)</name>
        <dbReference type="ChEBI" id="CHEBI:29105"/>
    </cofactor>
    <text evidence="3">Binds 2 Zn(2+) ions per subunit.</text>
</comment>
<feature type="binding site" evidence="4">
    <location>
        <position position="305"/>
    </location>
    <ligand>
        <name>allantoate</name>
        <dbReference type="ChEBI" id="CHEBI:17536"/>
    </ligand>
</feature>
<dbReference type="PANTHER" id="PTHR32494:SF5">
    <property type="entry name" value="ALLANTOATE AMIDOHYDROLASE"/>
    <property type="match status" value="1"/>
</dbReference>
<keyword evidence="2 5" id="KW-0378">Hydrolase</keyword>
<dbReference type="Gene3D" id="3.30.70.360">
    <property type="match status" value="1"/>
</dbReference>
<reference evidence="5 6" key="1">
    <citation type="submission" date="2018-08" db="EMBL/GenBank/DDBJ databases">
        <title>Sequencing the genomes of 1000 actinobacteria strains.</title>
        <authorList>
            <person name="Klenk H.-P."/>
        </authorList>
    </citation>
    <scope>NUCLEOTIDE SEQUENCE [LARGE SCALE GENOMIC DNA]</scope>
    <source>
        <strain evidence="5 6">DSM 22891</strain>
    </source>
</reference>
<protein>
    <submittedName>
        <fullName evidence="5">N-carbamoyl-L-amino-acid hydrolase</fullName>
    </submittedName>
</protein>
<dbReference type="AlphaFoldDB" id="A0A3D9VC64"/>
<name>A0A3D9VC64_THECX</name>
<dbReference type="GO" id="GO:0016813">
    <property type="term" value="F:hydrolase activity, acting on carbon-nitrogen (but not peptide) bonds, in linear amidines"/>
    <property type="evidence" value="ECO:0007669"/>
    <property type="project" value="InterPro"/>
</dbReference>
<comment type="caution">
    <text evidence="5">The sequence shown here is derived from an EMBL/GenBank/DDBJ whole genome shotgun (WGS) entry which is preliminary data.</text>
</comment>
<dbReference type="GO" id="GO:0046872">
    <property type="term" value="F:metal ion binding"/>
    <property type="evidence" value="ECO:0007669"/>
    <property type="project" value="UniProtKB-KW"/>
</dbReference>
<feature type="binding site" evidence="3">
    <location>
        <position position="207"/>
    </location>
    <ligand>
        <name>Zn(2+)</name>
        <dbReference type="ChEBI" id="CHEBI:29105"/>
        <label>1</label>
    </ligand>
</feature>
<proteinExistence type="inferred from homology"/>